<accession>A0A0L0F3V2</accession>
<name>A0A0L0F3V2_9EUKA</name>
<reference evidence="1 2" key="1">
    <citation type="submission" date="2011-02" db="EMBL/GenBank/DDBJ databases">
        <title>The Genome Sequence of Sphaeroforma arctica JP610.</title>
        <authorList>
            <consortium name="The Broad Institute Genome Sequencing Platform"/>
            <person name="Russ C."/>
            <person name="Cuomo C."/>
            <person name="Young S.K."/>
            <person name="Zeng Q."/>
            <person name="Gargeya S."/>
            <person name="Alvarado L."/>
            <person name="Berlin A."/>
            <person name="Chapman S.B."/>
            <person name="Chen Z."/>
            <person name="Freedman E."/>
            <person name="Gellesch M."/>
            <person name="Goldberg J."/>
            <person name="Griggs A."/>
            <person name="Gujja S."/>
            <person name="Heilman E."/>
            <person name="Heiman D."/>
            <person name="Howarth C."/>
            <person name="Mehta T."/>
            <person name="Neiman D."/>
            <person name="Pearson M."/>
            <person name="Roberts A."/>
            <person name="Saif S."/>
            <person name="Shea T."/>
            <person name="Shenoy N."/>
            <person name="Sisk P."/>
            <person name="Stolte C."/>
            <person name="Sykes S."/>
            <person name="White J."/>
            <person name="Yandava C."/>
            <person name="Burger G."/>
            <person name="Gray M.W."/>
            <person name="Holland P.W.H."/>
            <person name="King N."/>
            <person name="Lang F.B.F."/>
            <person name="Roger A.J."/>
            <person name="Ruiz-Trillo I."/>
            <person name="Haas B."/>
            <person name="Nusbaum C."/>
            <person name="Birren B."/>
        </authorList>
    </citation>
    <scope>NUCLEOTIDE SEQUENCE [LARGE SCALE GENOMIC DNA]</scope>
    <source>
        <strain evidence="1 2">JP610</strain>
    </source>
</reference>
<sequence>MPDLTQRQVSNFTGANYRDVRRLAQRSGEWRVETGAACEVFAIPEPQNRNLLKPSECFLRLTVHGKPRNIVSEVGLVSDGCLVKC</sequence>
<proteinExistence type="predicted"/>
<keyword evidence="2" id="KW-1185">Reference proteome</keyword>
<feature type="non-terminal residue" evidence="1">
    <location>
        <position position="85"/>
    </location>
</feature>
<dbReference type="EMBL" id="KQ249103">
    <property type="protein sequence ID" value="KNC71291.1"/>
    <property type="molecule type" value="Genomic_DNA"/>
</dbReference>
<dbReference type="AlphaFoldDB" id="A0A0L0F3V2"/>
<evidence type="ECO:0000313" key="2">
    <source>
        <dbReference type="Proteomes" id="UP000054560"/>
    </source>
</evidence>
<dbReference type="GeneID" id="25916676"/>
<gene>
    <name evidence="1" type="ORF">SARC_16172</name>
</gene>
<evidence type="ECO:0000313" key="1">
    <source>
        <dbReference type="EMBL" id="KNC71291.1"/>
    </source>
</evidence>
<dbReference type="Proteomes" id="UP000054560">
    <property type="component" value="Unassembled WGS sequence"/>
</dbReference>
<organism evidence="1 2">
    <name type="scientific">Sphaeroforma arctica JP610</name>
    <dbReference type="NCBI Taxonomy" id="667725"/>
    <lineage>
        <taxon>Eukaryota</taxon>
        <taxon>Ichthyosporea</taxon>
        <taxon>Ichthyophonida</taxon>
        <taxon>Sphaeroforma</taxon>
    </lineage>
</organism>
<dbReference type="RefSeq" id="XP_014145193.1">
    <property type="nucleotide sequence ID" value="XM_014289718.1"/>
</dbReference>
<protein>
    <submittedName>
        <fullName evidence="1">Uncharacterized protein</fullName>
    </submittedName>
</protein>